<gene>
    <name evidence="2" type="ORF">ACFOHJ_09590</name>
</gene>
<keyword evidence="3" id="KW-1185">Reference proteome</keyword>
<dbReference type="EMBL" id="JBHRTK010000012">
    <property type="protein sequence ID" value="MFC3206461.1"/>
    <property type="molecule type" value="Genomic_DNA"/>
</dbReference>
<sequence>MKDYEHPFFRPLWRRIAIVAGCAVWAALEFYGGSSTWGLIALAFAAYGAWQFFYLYKPADETTPPHGETPDK</sequence>
<evidence type="ECO:0000313" key="3">
    <source>
        <dbReference type="Proteomes" id="UP001595583"/>
    </source>
</evidence>
<feature type="transmembrane region" description="Helical" evidence="1">
    <location>
        <begin position="12"/>
        <end position="31"/>
    </location>
</feature>
<comment type="caution">
    <text evidence="2">The sequence shown here is derived from an EMBL/GenBank/DDBJ whole genome shotgun (WGS) entry which is preliminary data.</text>
</comment>
<organism evidence="2 3">
    <name type="scientific">Aquamicrobium soli</name>
    <dbReference type="NCBI Taxonomy" id="1811518"/>
    <lineage>
        <taxon>Bacteria</taxon>
        <taxon>Pseudomonadati</taxon>
        <taxon>Pseudomonadota</taxon>
        <taxon>Alphaproteobacteria</taxon>
        <taxon>Hyphomicrobiales</taxon>
        <taxon>Phyllobacteriaceae</taxon>
        <taxon>Aquamicrobium</taxon>
    </lineage>
</organism>
<name>A0ABV7K9K0_9HYPH</name>
<keyword evidence="1" id="KW-1133">Transmembrane helix</keyword>
<evidence type="ECO:0000313" key="2">
    <source>
        <dbReference type="EMBL" id="MFC3206461.1"/>
    </source>
</evidence>
<dbReference type="Proteomes" id="UP001595583">
    <property type="component" value="Unassembled WGS sequence"/>
</dbReference>
<keyword evidence="1" id="KW-0472">Membrane</keyword>
<evidence type="ECO:0000256" key="1">
    <source>
        <dbReference type="SAM" id="Phobius"/>
    </source>
</evidence>
<proteinExistence type="predicted"/>
<accession>A0ABV7K9K0</accession>
<dbReference type="RefSeq" id="WP_378221513.1">
    <property type="nucleotide sequence ID" value="NZ_JBHRTK010000012.1"/>
</dbReference>
<reference evidence="3" key="1">
    <citation type="journal article" date="2019" name="Int. J. Syst. Evol. Microbiol.">
        <title>The Global Catalogue of Microorganisms (GCM) 10K type strain sequencing project: providing services to taxonomists for standard genome sequencing and annotation.</title>
        <authorList>
            <consortium name="The Broad Institute Genomics Platform"/>
            <consortium name="The Broad Institute Genome Sequencing Center for Infectious Disease"/>
            <person name="Wu L."/>
            <person name="Ma J."/>
        </authorList>
    </citation>
    <scope>NUCLEOTIDE SEQUENCE [LARGE SCALE GENOMIC DNA]</scope>
    <source>
        <strain evidence="3">KCTC 52165</strain>
    </source>
</reference>
<feature type="transmembrane region" description="Helical" evidence="1">
    <location>
        <begin position="37"/>
        <end position="56"/>
    </location>
</feature>
<keyword evidence="1" id="KW-0812">Transmembrane</keyword>
<protein>
    <submittedName>
        <fullName evidence="2">DUF3329 domain-containing protein</fullName>
    </submittedName>
</protein>